<dbReference type="SUPFAM" id="SSF50341">
    <property type="entry name" value="CheW-like"/>
    <property type="match status" value="1"/>
</dbReference>
<reference evidence="2" key="1">
    <citation type="submission" date="2020-08" db="EMBL/GenBank/DDBJ databases">
        <title>Genomic insights into the carbon and energy metabolism of the first obligate autotrophic acetogenic bacterium Aceticella autotrophica gen. nov., sp. nov.</title>
        <authorList>
            <person name="Toshchakov S.V."/>
            <person name="Elcheninov A.G."/>
            <person name="Kublanov I.V."/>
            <person name="Frolov E.N."/>
            <person name="Lebedinsky A.V."/>
        </authorList>
    </citation>
    <scope>NUCLEOTIDE SEQUENCE</scope>
    <source>
        <strain evidence="2">3443-3Ac</strain>
    </source>
</reference>
<gene>
    <name evidence="2" type="ORF">ACETAC_06640</name>
</gene>
<dbReference type="RefSeq" id="WP_284679266.1">
    <property type="nucleotide sequence ID" value="NZ_CP060096.1"/>
</dbReference>
<dbReference type="Proteomes" id="UP000671913">
    <property type="component" value="Chromosome"/>
</dbReference>
<name>A0A974Y7B2_9THEO</name>
<keyword evidence="3" id="KW-1185">Reference proteome</keyword>
<organism evidence="2 3">
    <name type="scientific">Aceticella autotrophica</name>
    <dbReference type="NCBI Taxonomy" id="2755338"/>
    <lineage>
        <taxon>Bacteria</taxon>
        <taxon>Bacillati</taxon>
        <taxon>Bacillota</taxon>
        <taxon>Clostridia</taxon>
        <taxon>Thermoanaerobacterales</taxon>
        <taxon>Thermoanaerobacteraceae</taxon>
        <taxon>Aceticella</taxon>
    </lineage>
</organism>
<sequence length="138" mass="15645">MSLYIVTKVEDEDYAIEIDKVQSIEKIMKITRVPKAKSYVEGVVNIRGDIIPIISLREKLGFNKNQLKDKNRIVILKHDDILIGIIVDSANEIVEIDEKNLDVTEDNDNSITGLNMVDKICKIGNRILLIVNLDKLIS</sequence>
<dbReference type="AlphaFoldDB" id="A0A974Y7B2"/>
<evidence type="ECO:0000313" key="2">
    <source>
        <dbReference type="EMBL" id="QSZ26588.1"/>
    </source>
</evidence>
<dbReference type="Gene3D" id="2.30.30.40">
    <property type="entry name" value="SH3 Domains"/>
    <property type="match status" value="1"/>
</dbReference>
<dbReference type="EMBL" id="CP060096">
    <property type="protein sequence ID" value="QSZ26588.1"/>
    <property type="molecule type" value="Genomic_DNA"/>
</dbReference>
<dbReference type="Pfam" id="PF01584">
    <property type="entry name" value="CheW"/>
    <property type="match status" value="1"/>
</dbReference>
<protein>
    <submittedName>
        <fullName evidence="2">Chemotaxis protein CheW</fullName>
    </submittedName>
</protein>
<accession>A0A974Y7B2</accession>
<dbReference type="KEGG" id="aaut:ACETAC_06640"/>
<evidence type="ECO:0000259" key="1">
    <source>
        <dbReference type="PROSITE" id="PS50851"/>
    </source>
</evidence>
<dbReference type="InterPro" id="IPR036061">
    <property type="entry name" value="CheW-like_dom_sf"/>
</dbReference>
<dbReference type="PROSITE" id="PS50851">
    <property type="entry name" value="CHEW"/>
    <property type="match status" value="1"/>
</dbReference>
<dbReference type="InterPro" id="IPR039315">
    <property type="entry name" value="CheW"/>
</dbReference>
<dbReference type="PANTHER" id="PTHR22617">
    <property type="entry name" value="CHEMOTAXIS SENSOR HISTIDINE KINASE-RELATED"/>
    <property type="match status" value="1"/>
</dbReference>
<feature type="domain" description="CheW-like" evidence="1">
    <location>
        <begin position="1"/>
        <end position="138"/>
    </location>
</feature>
<dbReference type="GO" id="GO:0006935">
    <property type="term" value="P:chemotaxis"/>
    <property type="evidence" value="ECO:0007669"/>
    <property type="project" value="InterPro"/>
</dbReference>
<dbReference type="PANTHER" id="PTHR22617:SF23">
    <property type="entry name" value="CHEMOTAXIS PROTEIN CHEW"/>
    <property type="match status" value="1"/>
</dbReference>
<dbReference type="InterPro" id="IPR002545">
    <property type="entry name" value="CheW-lke_dom"/>
</dbReference>
<dbReference type="SMART" id="SM00260">
    <property type="entry name" value="CheW"/>
    <property type="match status" value="1"/>
</dbReference>
<dbReference type="GO" id="GO:0007165">
    <property type="term" value="P:signal transduction"/>
    <property type="evidence" value="ECO:0007669"/>
    <property type="project" value="InterPro"/>
</dbReference>
<evidence type="ECO:0000313" key="3">
    <source>
        <dbReference type="Proteomes" id="UP000671913"/>
    </source>
</evidence>
<dbReference type="Gene3D" id="2.40.50.180">
    <property type="entry name" value="CheA-289, Domain 4"/>
    <property type="match status" value="1"/>
</dbReference>
<proteinExistence type="predicted"/>
<dbReference type="GO" id="GO:0005829">
    <property type="term" value="C:cytosol"/>
    <property type="evidence" value="ECO:0007669"/>
    <property type="project" value="TreeGrafter"/>
</dbReference>